<comment type="caution">
    <text evidence="1">The sequence shown here is derived from an EMBL/GenBank/DDBJ whole genome shotgun (WGS) entry which is preliminary data.</text>
</comment>
<name>A0ABX2B8H1_9GAMM</name>
<proteinExistence type="predicted"/>
<accession>A0ABX2B8H1</accession>
<dbReference type="RefSeq" id="WP_125746423.1">
    <property type="nucleotide sequence ID" value="NZ_CP034367.1"/>
</dbReference>
<organism evidence="1 2">
    <name type="scientific">Vreelandella venusta</name>
    <dbReference type="NCBI Taxonomy" id="44935"/>
    <lineage>
        <taxon>Bacteria</taxon>
        <taxon>Pseudomonadati</taxon>
        <taxon>Pseudomonadota</taxon>
        <taxon>Gammaproteobacteria</taxon>
        <taxon>Oceanospirillales</taxon>
        <taxon>Halomonadaceae</taxon>
        <taxon>Vreelandella</taxon>
    </lineage>
</organism>
<reference evidence="1 2" key="1">
    <citation type="submission" date="2018-04" db="EMBL/GenBank/DDBJ databases">
        <authorList>
            <person name="Li G."/>
            <person name="Du W."/>
            <person name="Bai Y."/>
        </authorList>
    </citation>
    <scope>NUCLEOTIDE SEQUENCE [LARGE SCALE GENOMIC DNA]</scope>
    <source>
        <strain evidence="1 2">YYYZ-3</strain>
    </source>
</reference>
<protein>
    <submittedName>
        <fullName evidence="1">Uncharacterized protein</fullName>
    </submittedName>
</protein>
<dbReference type="EMBL" id="QDKN01000001">
    <property type="protein sequence ID" value="NPT29659.1"/>
    <property type="molecule type" value="Genomic_DNA"/>
</dbReference>
<sequence>MIIDSVIYDGRSYWNVDSDTTKLPTSIILGEAKKKTYVDIDTAAGNARAAFVSPGSYIDQEYLLAKQEASEWLAGGKDETAIPSSVQDHIGMFGVSAETAATEIVTTAEQWEQALGAIRSARLGGKAAVQRAETIEAAEAAAQQAIEQLNRFRPDAV</sequence>
<evidence type="ECO:0000313" key="2">
    <source>
        <dbReference type="Proteomes" id="UP001318401"/>
    </source>
</evidence>
<evidence type="ECO:0000313" key="1">
    <source>
        <dbReference type="EMBL" id="NPT29659.1"/>
    </source>
</evidence>
<dbReference type="Proteomes" id="UP001318401">
    <property type="component" value="Unassembled WGS sequence"/>
</dbReference>
<gene>
    <name evidence="1" type="ORF">DDR56_03550</name>
</gene>
<keyword evidence="2" id="KW-1185">Reference proteome</keyword>